<dbReference type="SMART" id="SM00312">
    <property type="entry name" value="PX"/>
    <property type="match status" value="1"/>
</dbReference>
<dbReference type="InParanoid" id="G0MBM3"/>
<dbReference type="Proteomes" id="UP000008068">
    <property type="component" value="Unassembled WGS sequence"/>
</dbReference>
<dbReference type="Gene3D" id="2.30.29.30">
    <property type="entry name" value="Pleckstrin-homology domain (PH domain)/Phosphotyrosine-binding domain (PTB)"/>
    <property type="match status" value="1"/>
</dbReference>
<organism evidence="6">
    <name type="scientific">Caenorhabditis brenneri</name>
    <name type="common">Nematode worm</name>
    <dbReference type="NCBI Taxonomy" id="135651"/>
    <lineage>
        <taxon>Eukaryota</taxon>
        <taxon>Metazoa</taxon>
        <taxon>Ecdysozoa</taxon>
        <taxon>Nematoda</taxon>
        <taxon>Chromadorea</taxon>
        <taxon>Rhabditida</taxon>
        <taxon>Rhabditina</taxon>
        <taxon>Rhabditomorpha</taxon>
        <taxon>Rhabditoidea</taxon>
        <taxon>Rhabditidae</taxon>
        <taxon>Peloderinae</taxon>
        <taxon>Caenorhabditis</taxon>
    </lineage>
</organism>
<feature type="domain" description="PX" evidence="4">
    <location>
        <begin position="61"/>
        <end position="170"/>
    </location>
</feature>
<dbReference type="Gene3D" id="3.30.1520.10">
    <property type="entry name" value="Phox-like domain"/>
    <property type="match status" value="1"/>
</dbReference>
<dbReference type="Gene3D" id="1.20.80.60">
    <property type="match status" value="1"/>
</dbReference>
<dbReference type="InterPro" id="IPR036871">
    <property type="entry name" value="PX_dom_sf"/>
</dbReference>
<dbReference type="HOGENOM" id="CLU_041342_0_0_1"/>
<dbReference type="InterPro" id="IPR037836">
    <property type="entry name" value="SNX17_FERM-like_dom"/>
</dbReference>
<dbReference type="Gene3D" id="3.10.20.90">
    <property type="entry name" value="Phosphatidylinositol 3-kinase Catalytic Subunit, Chain A, domain 1"/>
    <property type="match status" value="1"/>
</dbReference>
<name>G0MBM3_CAEBE</name>
<dbReference type="PANTHER" id="PTHR12431:SF14">
    <property type="entry name" value="LD15323P"/>
    <property type="match status" value="1"/>
</dbReference>
<dbReference type="OrthoDB" id="5772781at2759"/>
<dbReference type="GO" id="GO:0032456">
    <property type="term" value="P:endocytic recycling"/>
    <property type="evidence" value="ECO:0007669"/>
    <property type="project" value="TreeGrafter"/>
</dbReference>
<evidence type="ECO:0000256" key="1">
    <source>
        <dbReference type="ARBA" id="ARBA00010883"/>
    </source>
</evidence>
<dbReference type="FunCoup" id="G0MBM3">
    <property type="interactions" value="1648"/>
</dbReference>
<accession>G0MBM3</accession>
<proteinExistence type="inferred from homology"/>
<dbReference type="PANTHER" id="PTHR12431">
    <property type="entry name" value="SORTING NEXIN 17 AND 27"/>
    <property type="match status" value="1"/>
</dbReference>
<dbReference type="Pfam" id="PF00787">
    <property type="entry name" value="PX"/>
    <property type="match status" value="1"/>
</dbReference>
<evidence type="ECO:0000313" key="5">
    <source>
        <dbReference type="EMBL" id="EGT40709.1"/>
    </source>
</evidence>
<dbReference type="CDD" id="cd06885">
    <property type="entry name" value="PX_SNX17_31"/>
    <property type="match status" value="1"/>
</dbReference>
<keyword evidence="6" id="KW-1185">Reference proteome</keyword>
<evidence type="ECO:0000256" key="3">
    <source>
        <dbReference type="ARBA" id="ARBA00022927"/>
    </source>
</evidence>
<sequence length="534" mass="62200">MARNYGEKPSTSSMEEDLEIEQSMRNASIIDHQYEPEHHKDYRVLNAFDPADKSTYSDMIHIDVPDTRTLVERSDGVTKYTAYNIHINGWYHGSVRFSHLYEFAELIKQKFSQRYKGPEFPAKKLFKLDPKAVDDRRAKIAKYFQALVQHPEIARHYLIEKKLLGFQIDSFRATSQYVSLDVYLGNGEKTTIKCLVSDSTLEIMRILAEKLGFKTKDEFIYHFGLFMAKGRNPSAACYSVTPENFNPLLTRFLRNFEAPFVSLSTANQKYNENGHYNFLCIRKLIWDNRIEESAMTDSSFVELIFKQATQDFKNGHLDPLKEDMESKLKYCMTRNDRISFLKLCHQLPTYSYEILSPCVCDYPKPETPCEVKFGKRQIVLTTRDELGTAKQSLFRATRIRVWRITQIGDKISFQFEYLMAKDTFEWITLDTNQSILMSLLLQSIGSEILYEHNNMSIEQQVMKEKQSKGNYVETSDKLPRDPKKPIIVLKNAVEETDPLGVMEHYHNYNRMLTTISDGIPQRNQAFTDITNDDL</sequence>
<reference evidence="6" key="1">
    <citation type="submission" date="2011-07" db="EMBL/GenBank/DDBJ databases">
        <authorList>
            <consortium name="Caenorhabditis brenneri Sequencing and Analysis Consortium"/>
            <person name="Wilson R.K."/>
        </authorList>
    </citation>
    <scope>NUCLEOTIDE SEQUENCE [LARGE SCALE GENOMIC DNA]</scope>
    <source>
        <strain evidence="6">PB2801</strain>
    </source>
</reference>
<comment type="similarity">
    <text evidence="1">Belongs to the sorting nexin family.</text>
</comment>
<protein>
    <recommendedName>
        <fullName evidence="4">PX domain-containing protein</fullName>
    </recommendedName>
</protein>
<dbReference type="CDD" id="cd13337">
    <property type="entry name" value="FERM-like_C_SNX17"/>
    <property type="match status" value="1"/>
</dbReference>
<dbReference type="InterPro" id="IPR001683">
    <property type="entry name" value="PX_dom"/>
</dbReference>
<dbReference type="AlphaFoldDB" id="G0MBM3"/>
<dbReference type="GO" id="GO:0005769">
    <property type="term" value="C:early endosome"/>
    <property type="evidence" value="ECO:0007669"/>
    <property type="project" value="TreeGrafter"/>
</dbReference>
<dbReference type="STRING" id="135651.G0MBM3"/>
<keyword evidence="2" id="KW-0813">Transport</keyword>
<dbReference type="EMBL" id="GL379788">
    <property type="protein sequence ID" value="EGT40709.1"/>
    <property type="molecule type" value="Genomic_DNA"/>
</dbReference>
<dbReference type="GO" id="GO:0006886">
    <property type="term" value="P:intracellular protein transport"/>
    <property type="evidence" value="ECO:0007669"/>
    <property type="project" value="TreeGrafter"/>
</dbReference>
<keyword evidence="3" id="KW-0653">Protein transport</keyword>
<evidence type="ECO:0000313" key="6">
    <source>
        <dbReference type="Proteomes" id="UP000008068"/>
    </source>
</evidence>
<dbReference type="OMA" id="ESRWQWF"/>
<gene>
    <name evidence="5" type="ORF">CAEBREN_22529</name>
</gene>
<dbReference type="PROSITE" id="PS50195">
    <property type="entry name" value="PX"/>
    <property type="match status" value="1"/>
</dbReference>
<dbReference type="eggNOG" id="KOG3784">
    <property type="taxonomic scope" value="Eukaryota"/>
</dbReference>
<dbReference type="GO" id="GO:0035091">
    <property type="term" value="F:phosphatidylinositol binding"/>
    <property type="evidence" value="ECO:0007669"/>
    <property type="project" value="InterPro"/>
</dbReference>
<dbReference type="InterPro" id="IPR048763">
    <property type="entry name" value="SNX17-31_FERM_F1"/>
</dbReference>
<dbReference type="InterPro" id="IPR040842">
    <property type="entry name" value="SNX17/31_FERM"/>
</dbReference>
<dbReference type="Pfam" id="PF18116">
    <property type="entry name" value="SNX17_FERM_C"/>
    <property type="match status" value="1"/>
</dbReference>
<dbReference type="SUPFAM" id="SSF64268">
    <property type="entry name" value="PX domain"/>
    <property type="match status" value="1"/>
</dbReference>
<dbReference type="InterPro" id="IPR011993">
    <property type="entry name" value="PH-like_dom_sf"/>
</dbReference>
<evidence type="ECO:0000256" key="2">
    <source>
        <dbReference type="ARBA" id="ARBA00022448"/>
    </source>
</evidence>
<evidence type="ECO:0000259" key="4">
    <source>
        <dbReference type="PROSITE" id="PS50195"/>
    </source>
</evidence>
<dbReference type="Pfam" id="PF21273">
    <property type="entry name" value="SNX17-27-31_F1_FERM"/>
    <property type="match status" value="1"/>
</dbReference>